<feature type="chain" id="PRO_5011672495" description="Copper(I)-binding protein" evidence="1">
    <location>
        <begin position="34"/>
        <end position="156"/>
    </location>
</feature>
<name>A0A1G7TGF3_9GAMM</name>
<dbReference type="EMBL" id="FNCI01000010">
    <property type="protein sequence ID" value="SDG34325.1"/>
    <property type="molecule type" value="Genomic_DNA"/>
</dbReference>
<organism evidence="2 3">
    <name type="scientific">Onishia taeanensis</name>
    <dbReference type="NCBI Taxonomy" id="284577"/>
    <lineage>
        <taxon>Bacteria</taxon>
        <taxon>Pseudomonadati</taxon>
        <taxon>Pseudomonadota</taxon>
        <taxon>Gammaproteobacteria</taxon>
        <taxon>Oceanospirillales</taxon>
        <taxon>Halomonadaceae</taxon>
        <taxon>Onishia</taxon>
    </lineage>
</organism>
<protein>
    <recommendedName>
        <fullName evidence="4">Copper(I)-binding protein</fullName>
    </recommendedName>
</protein>
<dbReference type="PANTHER" id="PTHR36302">
    <property type="entry name" value="BLR7088 PROTEIN"/>
    <property type="match status" value="1"/>
</dbReference>
<dbReference type="AlphaFoldDB" id="A0A1G7TGF3"/>
<sequence>MANKLRTGAMTRAGGKWACGLLALLLSGGVAQAQDLSLENARISLLPGDMPGAGYFSLQNDGAEDVTLVGAQSDAFENTEIHMSMEKDGMASMHAVPEIDIAAGQRFEFAPKGYHLMFMHRAAPLEVGDDVEVVLHFADGQQLPATFEVVSPTAMH</sequence>
<dbReference type="Pfam" id="PF04314">
    <property type="entry name" value="PCuAC"/>
    <property type="match status" value="1"/>
</dbReference>
<dbReference type="InterPro" id="IPR036182">
    <property type="entry name" value="PCuAC_sf"/>
</dbReference>
<dbReference type="InterPro" id="IPR007410">
    <property type="entry name" value="LpqE-like"/>
</dbReference>
<dbReference type="Gene3D" id="2.60.40.1890">
    <property type="entry name" value="PCu(A)C copper chaperone"/>
    <property type="match status" value="1"/>
</dbReference>
<evidence type="ECO:0000313" key="2">
    <source>
        <dbReference type="EMBL" id="SDG34325.1"/>
    </source>
</evidence>
<evidence type="ECO:0000256" key="1">
    <source>
        <dbReference type="SAM" id="SignalP"/>
    </source>
</evidence>
<proteinExistence type="predicted"/>
<keyword evidence="1" id="KW-0732">Signal</keyword>
<reference evidence="2 3" key="1">
    <citation type="submission" date="2016-10" db="EMBL/GenBank/DDBJ databases">
        <authorList>
            <person name="de Groot N.N."/>
        </authorList>
    </citation>
    <scope>NUCLEOTIDE SEQUENCE [LARGE SCALE GENOMIC DNA]</scope>
    <source>
        <strain evidence="2 3">BH539</strain>
    </source>
</reference>
<evidence type="ECO:0008006" key="4">
    <source>
        <dbReference type="Google" id="ProtNLM"/>
    </source>
</evidence>
<feature type="signal peptide" evidence="1">
    <location>
        <begin position="1"/>
        <end position="33"/>
    </location>
</feature>
<keyword evidence="3" id="KW-1185">Reference proteome</keyword>
<accession>A0A1G7TGF3</accession>
<dbReference type="RefSeq" id="WP_092526838.1">
    <property type="nucleotide sequence ID" value="NZ_FNCI01000010.1"/>
</dbReference>
<gene>
    <name evidence="2" type="ORF">SAMN05216571_11066</name>
</gene>
<evidence type="ECO:0000313" key="3">
    <source>
        <dbReference type="Proteomes" id="UP000198641"/>
    </source>
</evidence>
<dbReference type="SUPFAM" id="SSF110087">
    <property type="entry name" value="DR1885-like metal-binding protein"/>
    <property type="match status" value="1"/>
</dbReference>
<dbReference type="Proteomes" id="UP000198641">
    <property type="component" value="Unassembled WGS sequence"/>
</dbReference>
<dbReference type="InterPro" id="IPR058248">
    <property type="entry name" value="Lxx211020-like"/>
</dbReference>
<dbReference type="OrthoDB" id="9796962at2"/>
<dbReference type="PANTHER" id="PTHR36302:SF1">
    <property type="entry name" value="COPPER CHAPERONE PCU(A)C"/>
    <property type="match status" value="1"/>
</dbReference>
<dbReference type="STRING" id="284577.SAMN05216571_11066"/>